<dbReference type="GeneID" id="108016415"/>
<evidence type="ECO:0000256" key="1">
    <source>
        <dbReference type="SAM" id="Coils"/>
    </source>
</evidence>
<dbReference type="Pfam" id="PF05335">
    <property type="entry name" value="DUF745"/>
    <property type="match status" value="1"/>
</dbReference>
<keyword evidence="3" id="KW-1185">Reference proteome</keyword>
<feature type="signal peptide" evidence="2">
    <location>
        <begin position="1"/>
        <end position="23"/>
    </location>
</feature>
<evidence type="ECO:0000313" key="4">
    <source>
        <dbReference type="RefSeq" id="XP_016938553.4"/>
    </source>
</evidence>
<keyword evidence="1" id="KW-0175">Coiled coil</keyword>
<dbReference type="PANTHER" id="PTHR37161">
    <property type="entry name" value="HDC10475"/>
    <property type="match status" value="1"/>
</dbReference>
<dbReference type="PANTHER" id="PTHR37161:SF2">
    <property type="entry name" value="AT11648P-RELATED"/>
    <property type="match status" value="1"/>
</dbReference>
<name>A0AB39ZLS8_DROSZ</name>
<dbReference type="InterPro" id="IPR007999">
    <property type="entry name" value="DUF745"/>
</dbReference>
<proteinExistence type="predicted"/>
<dbReference type="AlphaFoldDB" id="A0AB39ZLS8"/>
<keyword evidence="2" id="KW-0732">Signal</keyword>
<accession>A0AB39ZLS8</accession>
<gene>
    <name evidence="4" type="primary">LOC108016415</name>
</gene>
<protein>
    <submittedName>
        <fullName evidence="4">Uncharacterized protein CG45076</fullName>
    </submittedName>
</protein>
<organism evidence="3 4">
    <name type="scientific">Drosophila suzukii</name>
    <name type="common">Spotted-wing drosophila fruit fly</name>
    <dbReference type="NCBI Taxonomy" id="28584"/>
    <lineage>
        <taxon>Eukaryota</taxon>
        <taxon>Metazoa</taxon>
        <taxon>Ecdysozoa</taxon>
        <taxon>Arthropoda</taxon>
        <taxon>Hexapoda</taxon>
        <taxon>Insecta</taxon>
        <taxon>Pterygota</taxon>
        <taxon>Neoptera</taxon>
        <taxon>Endopterygota</taxon>
        <taxon>Diptera</taxon>
        <taxon>Brachycera</taxon>
        <taxon>Muscomorpha</taxon>
        <taxon>Ephydroidea</taxon>
        <taxon>Drosophilidae</taxon>
        <taxon>Drosophila</taxon>
        <taxon>Sophophora</taxon>
    </lineage>
</organism>
<dbReference type="Proteomes" id="UP001652628">
    <property type="component" value="Chromosome 3"/>
</dbReference>
<evidence type="ECO:0000256" key="2">
    <source>
        <dbReference type="SAM" id="SignalP"/>
    </source>
</evidence>
<feature type="chain" id="PRO_5046253976" evidence="2">
    <location>
        <begin position="24"/>
        <end position="265"/>
    </location>
</feature>
<dbReference type="RefSeq" id="XP_016938553.4">
    <property type="nucleotide sequence ID" value="XM_017083064.4"/>
</dbReference>
<reference evidence="4" key="1">
    <citation type="submission" date="2025-08" db="UniProtKB">
        <authorList>
            <consortium name="RefSeq"/>
        </authorList>
    </citation>
    <scope>IDENTIFICATION</scope>
</reference>
<evidence type="ECO:0000313" key="3">
    <source>
        <dbReference type="Proteomes" id="UP001652628"/>
    </source>
</evidence>
<feature type="coiled-coil region" evidence="1">
    <location>
        <begin position="118"/>
        <end position="264"/>
    </location>
</feature>
<sequence length="265" mass="28398">MLYCQAMCLILLNIACVSRSHLAMPSEKVPNKAPDLAWLYEPNNEKREIRGGAPDAAGCEGVQRSCGLNQKDAKSKASSIAVKAAQDAKAANDAQVAAGEAASMQVKVELADKAVQAARAAEAALAGKQQIMEQLELEQKESEAVVDEVQNSLQNTQMNADSAVVAVSDAKLQLDQLRLLVKEATAQLSNIEAFANGAQMELEEKLQLLEAAKRRVEGITRQAISARQDFEKTKKAAYKAACAAVEAKQKAQRQQREISSASSSS</sequence>